<evidence type="ECO:0000256" key="8">
    <source>
        <dbReference type="ARBA" id="ARBA00023224"/>
    </source>
</evidence>
<evidence type="ECO:0000256" key="9">
    <source>
        <dbReference type="RuleBase" id="RU000688"/>
    </source>
</evidence>
<evidence type="ECO:0000256" key="5">
    <source>
        <dbReference type="ARBA" id="ARBA00023040"/>
    </source>
</evidence>
<dbReference type="SMART" id="SM01381">
    <property type="entry name" value="7TM_GPCR_Srsx"/>
    <property type="match status" value="1"/>
</dbReference>
<name>A0A485N8M7_LYNPA</name>
<feature type="transmembrane region" description="Helical" evidence="10">
    <location>
        <begin position="140"/>
        <end position="163"/>
    </location>
</feature>
<dbReference type="PANTHER" id="PTHR24247">
    <property type="entry name" value="5-HYDROXYTRYPTAMINE RECEPTOR"/>
    <property type="match status" value="1"/>
</dbReference>
<dbReference type="PROSITE" id="PS00237">
    <property type="entry name" value="G_PROTEIN_RECEP_F1_1"/>
    <property type="match status" value="1"/>
</dbReference>
<dbReference type="GO" id="GO:0004969">
    <property type="term" value="F:histamine receptor activity"/>
    <property type="evidence" value="ECO:0007669"/>
    <property type="project" value="InterPro"/>
</dbReference>
<feature type="transmembrane region" description="Helical" evidence="10">
    <location>
        <begin position="189"/>
        <end position="216"/>
    </location>
</feature>
<evidence type="ECO:0000256" key="6">
    <source>
        <dbReference type="ARBA" id="ARBA00023136"/>
    </source>
</evidence>
<dbReference type="PRINTS" id="PR00237">
    <property type="entry name" value="GPCRRHODOPSN"/>
</dbReference>
<dbReference type="GO" id="GO:0007187">
    <property type="term" value="P:G protein-coupled receptor signaling pathway, coupled to cyclic nucleotide second messenger"/>
    <property type="evidence" value="ECO:0007669"/>
    <property type="project" value="TreeGrafter"/>
</dbReference>
<proteinExistence type="inferred from homology"/>
<evidence type="ECO:0000256" key="4">
    <source>
        <dbReference type="ARBA" id="ARBA00022989"/>
    </source>
</evidence>
<feature type="transmembrane region" description="Helical" evidence="10">
    <location>
        <begin position="64"/>
        <end position="84"/>
    </location>
</feature>
<dbReference type="GO" id="GO:0045202">
    <property type="term" value="C:synapse"/>
    <property type="evidence" value="ECO:0007669"/>
    <property type="project" value="TreeGrafter"/>
</dbReference>
<evidence type="ECO:0000256" key="3">
    <source>
        <dbReference type="ARBA" id="ARBA00022692"/>
    </source>
</evidence>
<reference evidence="12 13" key="1">
    <citation type="submission" date="2019-01" db="EMBL/GenBank/DDBJ databases">
        <authorList>
            <person name="Alioto T."/>
            <person name="Alioto T."/>
        </authorList>
    </citation>
    <scope>NUCLEOTIDE SEQUENCE [LARGE SCALE GENOMIC DNA]</scope>
</reference>
<dbReference type="GO" id="GO:0006954">
    <property type="term" value="P:inflammatory response"/>
    <property type="evidence" value="ECO:0007669"/>
    <property type="project" value="InterPro"/>
</dbReference>
<keyword evidence="6 10" id="KW-0472">Membrane</keyword>
<evidence type="ECO:0000256" key="2">
    <source>
        <dbReference type="ARBA" id="ARBA00022475"/>
    </source>
</evidence>
<feature type="transmembrane region" description="Helical" evidence="10">
    <location>
        <begin position="323"/>
        <end position="343"/>
    </location>
</feature>
<protein>
    <submittedName>
        <fullName evidence="12">Histamine h4 receptor-like</fullName>
    </submittedName>
</protein>
<comment type="similarity">
    <text evidence="9">Belongs to the G-protein coupled receptor 1 family.</text>
</comment>
<dbReference type="PANTHER" id="PTHR24247:SF199">
    <property type="entry name" value="HISTAMINE H4 RECEPTOR"/>
    <property type="match status" value="1"/>
</dbReference>
<keyword evidence="3 9" id="KW-0812">Transmembrane</keyword>
<evidence type="ECO:0000256" key="10">
    <source>
        <dbReference type="SAM" id="Phobius"/>
    </source>
</evidence>
<dbReference type="GO" id="GO:0016907">
    <property type="term" value="F:G protein-coupled acetylcholine receptor activity"/>
    <property type="evidence" value="ECO:0007669"/>
    <property type="project" value="TreeGrafter"/>
</dbReference>
<keyword evidence="5 9" id="KW-0297">G-protein coupled receptor</keyword>
<dbReference type="Proteomes" id="UP000386466">
    <property type="component" value="Unassembled WGS sequence"/>
</dbReference>
<keyword evidence="2" id="KW-1003">Cell membrane</keyword>
<evidence type="ECO:0000259" key="11">
    <source>
        <dbReference type="PROSITE" id="PS50262"/>
    </source>
</evidence>
<keyword evidence="13" id="KW-1185">Reference proteome</keyword>
<dbReference type="SUPFAM" id="SSF81321">
    <property type="entry name" value="Family A G protein-coupled receptor-like"/>
    <property type="match status" value="1"/>
</dbReference>
<dbReference type="Gene3D" id="1.20.1070.10">
    <property type="entry name" value="Rhodopsin 7-helix transmembrane proteins"/>
    <property type="match status" value="1"/>
</dbReference>
<evidence type="ECO:0000313" key="12">
    <source>
        <dbReference type="EMBL" id="VFV28278.1"/>
    </source>
</evidence>
<dbReference type="InterPro" id="IPR008102">
    <property type="entry name" value="Histamine_H4_rcpt"/>
</dbReference>
<accession>A0A485N8M7</accession>
<feature type="transmembrane region" description="Helical" evidence="10">
    <location>
        <begin position="27"/>
        <end position="52"/>
    </location>
</feature>
<dbReference type="GO" id="GO:0005886">
    <property type="term" value="C:plasma membrane"/>
    <property type="evidence" value="ECO:0007669"/>
    <property type="project" value="UniProtKB-SubCell"/>
</dbReference>
<feature type="domain" description="G-protein coupled receptors family 1 profile" evidence="11">
    <location>
        <begin position="43"/>
        <end position="376"/>
    </location>
</feature>
<dbReference type="InterPro" id="IPR017452">
    <property type="entry name" value="GPCR_Rhodpsn_7TM"/>
</dbReference>
<dbReference type="InterPro" id="IPR000276">
    <property type="entry name" value="GPCR_Rhodpsn"/>
</dbReference>
<feature type="transmembrane region" description="Helical" evidence="10">
    <location>
        <begin position="355"/>
        <end position="379"/>
    </location>
</feature>
<organism evidence="12 13">
    <name type="scientific">Lynx pardinus</name>
    <name type="common">Iberian lynx</name>
    <name type="synonym">Felis pardina</name>
    <dbReference type="NCBI Taxonomy" id="191816"/>
    <lineage>
        <taxon>Eukaryota</taxon>
        <taxon>Metazoa</taxon>
        <taxon>Chordata</taxon>
        <taxon>Craniata</taxon>
        <taxon>Vertebrata</taxon>
        <taxon>Euteleostomi</taxon>
        <taxon>Mammalia</taxon>
        <taxon>Eutheria</taxon>
        <taxon>Laurasiatheria</taxon>
        <taxon>Carnivora</taxon>
        <taxon>Feliformia</taxon>
        <taxon>Felidae</taxon>
        <taxon>Felinae</taxon>
        <taxon>Lynx</taxon>
    </lineage>
</organism>
<evidence type="ECO:0000313" key="13">
    <source>
        <dbReference type="Proteomes" id="UP000386466"/>
    </source>
</evidence>
<sequence>MMRASSSFDEMSASTNSTIALLPSTHIFLVFLMCLVAFAIMLGNAVVILAFVVDQKLRHRSNYFFLNLAIADFFVGMISIPLYIPHTLYGWSSESKLCVFWLIVDYLLCTTSVYNIVLISYDRYQSVSNAISYRTQHIGILKIIALMVAVWVLAFLVHGPIILVSESWNNSSVRVSEKKDCEPGFISKWYILAITSFLEFVVPVLSVAYFNIYIYWRLWKRGNLSRWQSQPGLTSPTPPNNCGPSLRGGLFSRPSLPELKETATSVPSKRHGRKRSLLFSLRAQTNTNIIASKMASLSHCDSLCLHQREHIELLRARKLAKSLAILLGVFAFCWAPYSLFTIIRSFLSPEQRPQTIWYEITFWLQWFNSLVNPFLYPLCHKHFQKAFLRIFHVKKQPILTQNRSMSS</sequence>
<evidence type="ECO:0000256" key="1">
    <source>
        <dbReference type="ARBA" id="ARBA00004651"/>
    </source>
</evidence>
<dbReference type="GO" id="GO:0030425">
    <property type="term" value="C:dendrite"/>
    <property type="evidence" value="ECO:0007669"/>
    <property type="project" value="TreeGrafter"/>
</dbReference>
<dbReference type="AlphaFoldDB" id="A0A485N8M7"/>
<dbReference type="PROSITE" id="PS50262">
    <property type="entry name" value="G_PROTEIN_RECEP_F1_2"/>
    <property type="match status" value="1"/>
</dbReference>
<dbReference type="EMBL" id="CAAGRJ010011190">
    <property type="protein sequence ID" value="VFV28278.1"/>
    <property type="molecule type" value="Genomic_DNA"/>
</dbReference>
<evidence type="ECO:0000256" key="7">
    <source>
        <dbReference type="ARBA" id="ARBA00023170"/>
    </source>
</evidence>
<dbReference type="Pfam" id="PF00001">
    <property type="entry name" value="7tm_1"/>
    <property type="match status" value="1"/>
</dbReference>
<dbReference type="PRINTS" id="PR01726">
    <property type="entry name" value="HISTAMINEH4R"/>
</dbReference>
<keyword evidence="8 9" id="KW-0807">Transducer</keyword>
<comment type="subcellular location">
    <subcellularLocation>
        <location evidence="1">Cell membrane</location>
        <topology evidence="1">Multi-pass membrane protein</topology>
    </subcellularLocation>
</comment>
<gene>
    <name evidence="12" type="ORF">LYPA_23C019176</name>
</gene>
<keyword evidence="4 10" id="KW-1133">Transmembrane helix</keyword>
<dbReference type="GO" id="GO:0004993">
    <property type="term" value="F:G protein-coupled serotonin receptor activity"/>
    <property type="evidence" value="ECO:0007669"/>
    <property type="project" value="TreeGrafter"/>
</dbReference>
<feature type="transmembrane region" description="Helical" evidence="10">
    <location>
        <begin position="99"/>
        <end position="119"/>
    </location>
</feature>
<dbReference type="GO" id="GO:0043408">
    <property type="term" value="P:regulation of MAPK cascade"/>
    <property type="evidence" value="ECO:0007669"/>
    <property type="project" value="InterPro"/>
</dbReference>
<dbReference type="GO" id="GO:0007197">
    <property type="term" value="P:adenylate cyclase-inhibiting G protein-coupled acetylcholine receptor signaling pathway"/>
    <property type="evidence" value="ECO:0007669"/>
    <property type="project" value="TreeGrafter"/>
</dbReference>
<keyword evidence="7 9" id="KW-0675">Receptor</keyword>
<dbReference type="GO" id="GO:0007204">
    <property type="term" value="P:positive regulation of cytosolic calcium ion concentration"/>
    <property type="evidence" value="ECO:0007669"/>
    <property type="project" value="InterPro"/>
</dbReference>